<keyword evidence="2 5" id="KW-0812">Transmembrane</keyword>
<feature type="transmembrane region" description="Helical" evidence="5">
    <location>
        <begin position="93"/>
        <end position="112"/>
    </location>
</feature>
<feature type="transmembrane region" description="Helical" evidence="5">
    <location>
        <begin position="389"/>
        <end position="409"/>
    </location>
</feature>
<comment type="subcellular location">
    <subcellularLocation>
        <location evidence="1">Cell membrane</location>
        <topology evidence="1">Multi-pass membrane protein</topology>
    </subcellularLocation>
</comment>
<dbReference type="SUPFAM" id="SSF103473">
    <property type="entry name" value="MFS general substrate transporter"/>
    <property type="match status" value="1"/>
</dbReference>
<dbReference type="PANTHER" id="PTHR23508">
    <property type="entry name" value="CARBOXYLIC ACID TRANSPORTER PROTEIN HOMOLOG"/>
    <property type="match status" value="1"/>
</dbReference>
<feature type="transmembrane region" description="Helical" evidence="5">
    <location>
        <begin position="23"/>
        <end position="43"/>
    </location>
</feature>
<feature type="transmembrane region" description="Helical" evidence="5">
    <location>
        <begin position="150"/>
        <end position="171"/>
    </location>
</feature>
<keyword evidence="3 5" id="KW-1133">Transmembrane helix</keyword>
<organism evidence="7 8">
    <name type="scientific">Gulosibacter molinativorax</name>
    <dbReference type="NCBI Taxonomy" id="256821"/>
    <lineage>
        <taxon>Bacteria</taxon>
        <taxon>Bacillati</taxon>
        <taxon>Actinomycetota</taxon>
        <taxon>Actinomycetes</taxon>
        <taxon>Micrococcales</taxon>
        <taxon>Microbacteriaceae</taxon>
        <taxon>Gulosibacter</taxon>
    </lineage>
</organism>
<reference evidence="7" key="2">
    <citation type="journal article" date="2022" name="Sci. Rep.">
        <title>In silico prediction of the enzymes involved in the degradation of the herbicide molinate by Gulosibacter molinativorax ON4T.</title>
        <authorList>
            <person name="Lopes A.R."/>
            <person name="Bunin E."/>
            <person name="Viana A.T."/>
            <person name="Froufe H."/>
            <person name="Munoz-Merida A."/>
            <person name="Pinho D."/>
            <person name="Figueiredo J."/>
            <person name="Barroso C."/>
            <person name="Vaz-Moreira I."/>
            <person name="Bellanger X."/>
            <person name="Egas C."/>
            <person name="Nunes O.C."/>
        </authorList>
    </citation>
    <scope>NUCLEOTIDE SEQUENCE</scope>
    <source>
        <strain evidence="7">ON4</strain>
    </source>
</reference>
<keyword evidence="4 5" id="KW-0472">Membrane</keyword>
<comment type="caution">
    <text evidence="7">The sequence shown here is derived from an EMBL/GenBank/DDBJ whole genome shotgun (WGS) entry which is preliminary data.</text>
</comment>
<feature type="transmembrane region" description="Helical" evidence="5">
    <location>
        <begin position="183"/>
        <end position="202"/>
    </location>
</feature>
<proteinExistence type="predicted"/>
<name>A0ABT7CBQ1_9MICO</name>
<dbReference type="Gene3D" id="1.20.1250.20">
    <property type="entry name" value="MFS general substrate transporter like domains"/>
    <property type="match status" value="2"/>
</dbReference>
<dbReference type="PROSITE" id="PS50850">
    <property type="entry name" value="MFS"/>
    <property type="match status" value="1"/>
</dbReference>
<evidence type="ECO:0000256" key="1">
    <source>
        <dbReference type="ARBA" id="ARBA00004651"/>
    </source>
</evidence>
<dbReference type="InterPro" id="IPR036259">
    <property type="entry name" value="MFS_trans_sf"/>
</dbReference>
<evidence type="ECO:0000256" key="3">
    <source>
        <dbReference type="ARBA" id="ARBA00022989"/>
    </source>
</evidence>
<evidence type="ECO:0000259" key="6">
    <source>
        <dbReference type="PROSITE" id="PS50850"/>
    </source>
</evidence>
<dbReference type="Pfam" id="PF07690">
    <property type="entry name" value="MFS_1"/>
    <property type="match status" value="1"/>
</dbReference>
<reference evidence="7" key="1">
    <citation type="submission" date="2018-03" db="EMBL/GenBank/DDBJ databases">
        <authorList>
            <person name="Nunes O.C."/>
            <person name="Lopes A.R."/>
            <person name="Froufe H."/>
            <person name="Munoz-Merida A."/>
            <person name="Barroso C."/>
            <person name="Egas C."/>
        </authorList>
    </citation>
    <scope>NUCLEOTIDE SEQUENCE</scope>
    <source>
        <strain evidence="7">ON4</strain>
    </source>
</reference>
<dbReference type="EMBL" id="PXVD01000033">
    <property type="protein sequence ID" value="MDJ1372623.1"/>
    <property type="molecule type" value="Genomic_DNA"/>
</dbReference>
<feature type="transmembrane region" description="Helical" evidence="5">
    <location>
        <begin position="118"/>
        <end position="138"/>
    </location>
</feature>
<feature type="transmembrane region" description="Helical" evidence="5">
    <location>
        <begin position="320"/>
        <end position="343"/>
    </location>
</feature>
<evidence type="ECO:0000313" key="7">
    <source>
        <dbReference type="EMBL" id="MDJ1372623.1"/>
    </source>
</evidence>
<feature type="transmembrane region" description="Helical" evidence="5">
    <location>
        <begin position="267"/>
        <end position="285"/>
    </location>
</feature>
<evidence type="ECO:0000256" key="2">
    <source>
        <dbReference type="ARBA" id="ARBA00022692"/>
    </source>
</evidence>
<evidence type="ECO:0000256" key="5">
    <source>
        <dbReference type="SAM" id="Phobius"/>
    </source>
</evidence>
<evidence type="ECO:0000256" key="4">
    <source>
        <dbReference type="ARBA" id="ARBA00023136"/>
    </source>
</evidence>
<feature type="transmembrane region" description="Helical" evidence="5">
    <location>
        <begin position="223"/>
        <end position="247"/>
    </location>
</feature>
<dbReference type="Proteomes" id="UP001170379">
    <property type="component" value="Unassembled WGS sequence"/>
</dbReference>
<dbReference type="RefSeq" id="WP_051267353.1">
    <property type="nucleotide sequence ID" value="NZ_CP028426.1"/>
</dbReference>
<protein>
    <submittedName>
        <fullName evidence="7">MFS transporter</fullName>
    </submittedName>
</protein>
<dbReference type="InterPro" id="IPR020846">
    <property type="entry name" value="MFS_dom"/>
</dbReference>
<accession>A0ABT7CBQ1</accession>
<sequence>MNTTFTQVSTPAPGTTPRKTPQWIIVAICIAVTVVEGYNLIVYGSVVPALIADPGMNVTNESAGLAGSAVYVGMLIGATTSGVLGDRYGRQRTLIVVMIVFLIGAICTGLSFDAWSLGAARLFSGLGIGGAVTTALAISRSQATARNAGVIVTITMAGIPIGGTIAALAGIPMIPAFGWRPMFFLGAALTLVILLFVVSFRMEDRSAIASAESRGSRPGLAQLFRGRGWVIALVVALAAIPNMFTWYGLNTWLVSVMGELNYSLTNALLFSFTLTGGAVLGSFLTMRWADIWGIPKVGAVMATLTVIGLIGIATGPKDLFFSLVCVALMGAGGHSTMNLINAATSNLFPAELRATALGWSNGSSYVGAILGPTAGGLVLDSAFGANGVFVLYGISAACAAIAMVALVGVSRPQEAAMKTVEADA</sequence>
<feature type="transmembrane region" description="Helical" evidence="5">
    <location>
        <begin position="63"/>
        <end position="84"/>
    </location>
</feature>
<gene>
    <name evidence="7" type="ORF">C7K25_14860</name>
</gene>
<feature type="transmembrane region" description="Helical" evidence="5">
    <location>
        <begin position="364"/>
        <end position="383"/>
    </location>
</feature>
<feature type="transmembrane region" description="Helical" evidence="5">
    <location>
        <begin position="297"/>
        <end position="314"/>
    </location>
</feature>
<dbReference type="InterPro" id="IPR011701">
    <property type="entry name" value="MFS"/>
</dbReference>
<feature type="domain" description="Major facilitator superfamily (MFS) profile" evidence="6">
    <location>
        <begin position="25"/>
        <end position="411"/>
    </location>
</feature>
<keyword evidence="8" id="KW-1185">Reference proteome</keyword>
<evidence type="ECO:0000313" key="8">
    <source>
        <dbReference type="Proteomes" id="UP001170379"/>
    </source>
</evidence>
<dbReference type="PANTHER" id="PTHR23508:SF10">
    <property type="entry name" value="CARBOXYLIC ACID TRANSPORTER PROTEIN HOMOLOG"/>
    <property type="match status" value="1"/>
</dbReference>